<name>A0A835V6B9_VANPL</name>
<reference evidence="10 11" key="1">
    <citation type="journal article" date="2020" name="Nat. Food">
        <title>A phased Vanilla planifolia genome enables genetic improvement of flavour and production.</title>
        <authorList>
            <person name="Hasing T."/>
            <person name="Tang H."/>
            <person name="Brym M."/>
            <person name="Khazi F."/>
            <person name="Huang T."/>
            <person name="Chambers A.H."/>
        </authorList>
    </citation>
    <scope>NUCLEOTIDE SEQUENCE [LARGE SCALE GENOMIC DNA]</scope>
    <source>
        <tissue evidence="10">Leaf</tissue>
    </source>
</reference>
<evidence type="ECO:0000313" key="10">
    <source>
        <dbReference type="EMBL" id="KAG0486293.1"/>
    </source>
</evidence>
<evidence type="ECO:0000259" key="8">
    <source>
        <dbReference type="Pfam" id="PF22992"/>
    </source>
</evidence>
<feature type="region of interest" description="Disordered" evidence="7">
    <location>
        <begin position="521"/>
        <end position="558"/>
    </location>
</feature>
<feature type="compositionally biased region" description="Basic residues" evidence="7">
    <location>
        <begin position="142"/>
        <end position="157"/>
    </location>
</feature>
<dbReference type="InterPro" id="IPR031140">
    <property type="entry name" value="IDD1-16"/>
</dbReference>
<gene>
    <name evidence="10" type="ORF">HPP92_008388</name>
</gene>
<evidence type="ECO:0000256" key="3">
    <source>
        <dbReference type="ARBA" id="ARBA00022771"/>
    </source>
</evidence>
<sequence length="558" mass="59159">MSAASSSTSFFSTKDEDLLNQLKQTQHQPPQASMPSSSTAAAVPANPQSTAPAKKKRNLPGNPSKSRRGGDRVVAEDADGDEPIRVRGVQQGIPEGAELAAPPARSQLAVEAKAEEQQGGSSTGVPLSRTELHPPRPLPGPRRPHRHQKHFSRKHGEKKWKCDKCSKRYAVQSDWKAHSKTCGTREYRCDCGTLFSRRDSFITHRAFCDALAQESSRLPAGINGIGSHLYGSGGIGLGLTQVSSHISSLQSQSHLPADLLRLSAATAGASSAGTHVDNLLSPSNPPPYRHPHLPPSNPFFLSGSEDTHPHSSFLQNKPFHGLMPLPDLHHNSAVSSAAAEANLLNLSFFSNGSGTNSNAGNRNAHLMLHEQFNDETNASGGDMLHVFSGGTAMDEHMAMQSNAALFDTTLQGDAVLPQMSATALLQKAAQMGATSSNNGGGGGASFIRGLKSHVDAENNFQDIMNSFAGGGSVIFGGMPEQDAKFGDYSAGLRNMDQTGYNQQNGLTRDFLGVGSMLRNVSGGLSSQREQHRGLDVGPLDPEIRSASSSRPFAGGSLR</sequence>
<dbReference type="Pfam" id="PF22992">
    <property type="entry name" value="C2CH-4th_BIRD-IDD"/>
    <property type="match status" value="1"/>
</dbReference>
<dbReference type="GO" id="GO:0003700">
    <property type="term" value="F:DNA-binding transcription factor activity"/>
    <property type="evidence" value="ECO:0007669"/>
    <property type="project" value="TreeGrafter"/>
</dbReference>
<keyword evidence="6" id="KW-0804">Transcription</keyword>
<organism evidence="10 11">
    <name type="scientific">Vanilla planifolia</name>
    <name type="common">Vanilla</name>
    <dbReference type="NCBI Taxonomy" id="51239"/>
    <lineage>
        <taxon>Eukaryota</taxon>
        <taxon>Viridiplantae</taxon>
        <taxon>Streptophyta</taxon>
        <taxon>Embryophyta</taxon>
        <taxon>Tracheophyta</taxon>
        <taxon>Spermatophyta</taxon>
        <taxon>Magnoliopsida</taxon>
        <taxon>Liliopsida</taxon>
        <taxon>Asparagales</taxon>
        <taxon>Orchidaceae</taxon>
        <taxon>Vanilloideae</taxon>
        <taxon>Vanilleae</taxon>
        <taxon>Vanilla</taxon>
    </lineage>
</organism>
<feature type="region of interest" description="Disordered" evidence="7">
    <location>
        <begin position="1"/>
        <end position="85"/>
    </location>
</feature>
<keyword evidence="2" id="KW-0677">Repeat</keyword>
<evidence type="ECO:0000256" key="5">
    <source>
        <dbReference type="ARBA" id="ARBA00023015"/>
    </source>
</evidence>
<keyword evidence="1" id="KW-0479">Metal-binding</keyword>
<feature type="compositionally biased region" description="Polar residues" evidence="7">
    <location>
        <begin position="21"/>
        <end position="51"/>
    </location>
</feature>
<keyword evidence="4" id="KW-0862">Zinc</keyword>
<evidence type="ECO:0000256" key="7">
    <source>
        <dbReference type="SAM" id="MobiDB-lite"/>
    </source>
</evidence>
<dbReference type="GO" id="GO:0008270">
    <property type="term" value="F:zinc ion binding"/>
    <property type="evidence" value="ECO:0007669"/>
    <property type="project" value="UniProtKB-KW"/>
</dbReference>
<proteinExistence type="predicted"/>
<dbReference type="InterPro" id="IPR055185">
    <property type="entry name" value="C2CH-4th_BIRD-IDD"/>
</dbReference>
<dbReference type="PANTHER" id="PTHR10593">
    <property type="entry name" value="SERINE/THREONINE-PROTEIN KINASE RIO"/>
    <property type="match status" value="1"/>
</dbReference>
<dbReference type="AlphaFoldDB" id="A0A835V6B9"/>
<keyword evidence="5" id="KW-0805">Transcription regulation</keyword>
<feature type="domain" description="BIRD-IDD transcription factor third C2HC zinc finger" evidence="9">
    <location>
        <begin position="159"/>
        <end position="183"/>
    </location>
</feature>
<dbReference type="PANTHER" id="PTHR10593:SF214">
    <property type="entry name" value="PROTEIN INDETERMINATE-DOMAIN 5, CHLOROPLASTIC"/>
    <property type="match status" value="1"/>
</dbReference>
<dbReference type="EMBL" id="JADCNM010000004">
    <property type="protein sequence ID" value="KAG0486293.1"/>
    <property type="molecule type" value="Genomic_DNA"/>
</dbReference>
<evidence type="ECO:0000259" key="9">
    <source>
        <dbReference type="Pfam" id="PF22995"/>
    </source>
</evidence>
<evidence type="ECO:0000256" key="4">
    <source>
        <dbReference type="ARBA" id="ARBA00022833"/>
    </source>
</evidence>
<dbReference type="OrthoDB" id="6354171at2759"/>
<evidence type="ECO:0000256" key="6">
    <source>
        <dbReference type="ARBA" id="ARBA00023163"/>
    </source>
</evidence>
<dbReference type="Gene3D" id="3.30.160.60">
    <property type="entry name" value="Classic Zinc Finger"/>
    <property type="match status" value="1"/>
</dbReference>
<dbReference type="GO" id="GO:0005634">
    <property type="term" value="C:nucleus"/>
    <property type="evidence" value="ECO:0007669"/>
    <property type="project" value="TreeGrafter"/>
</dbReference>
<protein>
    <submittedName>
        <fullName evidence="10">Uncharacterized protein</fullName>
    </submittedName>
</protein>
<dbReference type="Proteomes" id="UP000639772">
    <property type="component" value="Unassembled WGS sequence"/>
</dbReference>
<evidence type="ECO:0000313" key="11">
    <source>
        <dbReference type="Proteomes" id="UP000639772"/>
    </source>
</evidence>
<feature type="domain" description="BIRD-IDD transcription factor fourth C2HC zinc finger" evidence="8">
    <location>
        <begin position="186"/>
        <end position="221"/>
    </location>
</feature>
<feature type="region of interest" description="Disordered" evidence="7">
    <location>
        <begin position="99"/>
        <end position="157"/>
    </location>
</feature>
<evidence type="ECO:0000256" key="2">
    <source>
        <dbReference type="ARBA" id="ARBA00022737"/>
    </source>
</evidence>
<comment type="caution">
    <text evidence="10">The sequence shown here is derived from an EMBL/GenBank/DDBJ whole genome shotgun (WGS) entry which is preliminary data.</text>
</comment>
<evidence type="ECO:0000256" key="1">
    <source>
        <dbReference type="ARBA" id="ARBA00022723"/>
    </source>
</evidence>
<dbReference type="Pfam" id="PF22995">
    <property type="entry name" value="C2CH-3rd_BIRD-IDD"/>
    <property type="match status" value="1"/>
</dbReference>
<dbReference type="InterPro" id="IPR055187">
    <property type="entry name" value="C2CH-3rd_BIRD-IDD"/>
</dbReference>
<feature type="compositionally biased region" description="Low complexity" evidence="7">
    <location>
        <begin position="1"/>
        <end position="12"/>
    </location>
</feature>
<accession>A0A835V6B9</accession>
<keyword evidence="3" id="KW-0863">Zinc-finger</keyword>